<protein>
    <submittedName>
        <fullName evidence="1">Heptose kinase</fullName>
    </submittedName>
</protein>
<dbReference type="RefSeq" id="WP_203388336.1">
    <property type="nucleotide sequence ID" value="NZ_CP064781.1"/>
</dbReference>
<gene>
    <name evidence="1" type="ORF">IWH25_05525</name>
</gene>
<reference evidence="1" key="1">
    <citation type="submission" date="2020-11" db="EMBL/GenBank/DDBJ databases">
        <title>Azospira restricta DSM 18626 genome sequence.</title>
        <authorList>
            <person name="Moe W.M."/>
        </authorList>
    </citation>
    <scope>NUCLEOTIDE SEQUENCE</scope>
    <source>
        <strain evidence="1">DSM 18626</strain>
    </source>
</reference>
<dbReference type="SUPFAM" id="SSF56112">
    <property type="entry name" value="Protein kinase-like (PK-like)"/>
    <property type="match status" value="1"/>
</dbReference>
<dbReference type="AlphaFoldDB" id="A0A974SQY6"/>
<evidence type="ECO:0000313" key="1">
    <source>
        <dbReference type="EMBL" id="QRJ64809.1"/>
    </source>
</evidence>
<evidence type="ECO:0000313" key="2">
    <source>
        <dbReference type="Proteomes" id="UP000663444"/>
    </source>
</evidence>
<keyword evidence="1" id="KW-0808">Transferase</keyword>
<proteinExistence type="predicted"/>
<dbReference type="GO" id="GO:0016301">
    <property type="term" value="F:kinase activity"/>
    <property type="evidence" value="ECO:0007669"/>
    <property type="project" value="UniProtKB-KW"/>
</dbReference>
<keyword evidence="2" id="KW-1185">Reference proteome</keyword>
<sequence length="255" mass="29602">MIDWHFNPDFRGREAERLFGTLPATFAVRGEPIAKAPLSTVERVAADGTRYYVKRYVGSGKNAFRRWFGLRGLIAPQRVVKEWENLLLFRQWGIPTATLVGWGLERAHGSFVRGALVTEEIAGTKDMGTMANDDDPRLRDRRWMAEVMRQVARYARRLHDQGFAHNDLKWRNLLVDDRATPTVYLIDCPSGGFWRGLLLRYRIVKDLACLDKVGKYRLSRTQRLRFYLDYAGHARLSAADKRRLRKILKFFAGRE</sequence>
<organism evidence="1 2">
    <name type="scientific">Azospira restricta</name>
    <dbReference type="NCBI Taxonomy" id="404405"/>
    <lineage>
        <taxon>Bacteria</taxon>
        <taxon>Pseudomonadati</taxon>
        <taxon>Pseudomonadota</taxon>
        <taxon>Betaproteobacteria</taxon>
        <taxon>Rhodocyclales</taxon>
        <taxon>Rhodocyclaceae</taxon>
        <taxon>Azospira</taxon>
    </lineage>
</organism>
<dbReference type="KEGG" id="ares:IWH25_05525"/>
<accession>A0A974SQY6</accession>
<name>A0A974SQY6_9RHOO</name>
<dbReference type="InterPro" id="IPR011009">
    <property type="entry name" value="Kinase-like_dom_sf"/>
</dbReference>
<dbReference type="Pfam" id="PF06293">
    <property type="entry name" value="Kdo"/>
    <property type="match status" value="1"/>
</dbReference>
<dbReference type="Gene3D" id="1.10.510.10">
    <property type="entry name" value="Transferase(Phosphotransferase) domain 1"/>
    <property type="match status" value="1"/>
</dbReference>
<dbReference type="Proteomes" id="UP000663444">
    <property type="component" value="Chromosome"/>
</dbReference>
<dbReference type="EMBL" id="CP064781">
    <property type="protein sequence ID" value="QRJ64809.1"/>
    <property type="molecule type" value="Genomic_DNA"/>
</dbReference>
<keyword evidence="1" id="KW-0418">Kinase</keyword>